<accession>A0AAW7M241</accession>
<sequence length="137" mass="13825">MTRIKTRAAMLGAAMLAAVTLSACSGGEDAPLAFDGGHVSAERFAEAVATDGVVVIDVRTPAEYAEGHLPEAVNIDVQGADFDAQIAALDPEGEYAVYCRSGNRSRAAIEGMAADGVEGTVGLEGGIGAWTGDIVAG</sequence>
<dbReference type="SMART" id="SM00450">
    <property type="entry name" value="RHOD"/>
    <property type="match status" value="1"/>
</dbReference>
<feature type="signal peptide" evidence="1">
    <location>
        <begin position="1"/>
        <end position="23"/>
    </location>
</feature>
<organism evidence="3 4">
    <name type="scientific">Demequina lignilytica</name>
    <dbReference type="NCBI Taxonomy" id="3051663"/>
    <lineage>
        <taxon>Bacteria</taxon>
        <taxon>Bacillati</taxon>
        <taxon>Actinomycetota</taxon>
        <taxon>Actinomycetes</taxon>
        <taxon>Micrococcales</taxon>
        <taxon>Demequinaceae</taxon>
        <taxon>Demequina</taxon>
    </lineage>
</organism>
<evidence type="ECO:0000313" key="4">
    <source>
        <dbReference type="Proteomes" id="UP001172737"/>
    </source>
</evidence>
<keyword evidence="4" id="KW-1185">Reference proteome</keyword>
<reference evidence="3" key="1">
    <citation type="submission" date="2023-06" db="EMBL/GenBank/DDBJ databases">
        <title>Sysu t00039.</title>
        <authorList>
            <person name="Gao L."/>
            <person name="Fang B.-Z."/>
            <person name="Li W.-J."/>
        </authorList>
    </citation>
    <scope>NUCLEOTIDE SEQUENCE</scope>
    <source>
        <strain evidence="3">SYSU T00039</strain>
    </source>
</reference>
<protein>
    <submittedName>
        <fullName evidence="3">Rhodanese-like domain-containing protein</fullName>
    </submittedName>
</protein>
<dbReference type="InterPro" id="IPR001763">
    <property type="entry name" value="Rhodanese-like_dom"/>
</dbReference>
<dbReference type="InterPro" id="IPR036873">
    <property type="entry name" value="Rhodanese-like_dom_sf"/>
</dbReference>
<comment type="caution">
    <text evidence="3">The sequence shown here is derived from an EMBL/GenBank/DDBJ whole genome shotgun (WGS) entry which is preliminary data.</text>
</comment>
<gene>
    <name evidence="3" type="ORF">QQX10_11500</name>
</gene>
<dbReference type="PANTHER" id="PTHR43031">
    <property type="entry name" value="FAD-DEPENDENT OXIDOREDUCTASE"/>
    <property type="match status" value="1"/>
</dbReference>
<evidence type="ECO:0000313" key="3">
    <source>
        <dbReference type="EMBL" id="MDN4488788.1"/>
    </source>
</evidence>
<dbReference type="CDD" id="cd00158">
    <property type="entry name" value="RHOD"/>
    <property type="match status" value="1"/>
</dbReference>
<dbReference type="Pfam" id="PF00581">
    <property type="entry name" value="Rhodanese"/>
    <property type="match status" value="1"/>
</dbReference>
<dbReference type="EMBL" id="JAUHPX010000007">
    <property type="protein sequence ID" value="MDN4488788.1"/>
    <property type="molecule type" value="Genomic_DNA"/>
</dbReference>
<proteinExistence type="predicted"/>
<dbReference type="AlphaFoldDB" id="A0AAW7M241"/>
<dbReference type="Proteomes" id="UP001172737">
    <property type="component" value="Unassembled WGS sequence"/>
</dbReference>
<name>A0AAW7M241_9MICO</name>
<dbReference type="PROSITE" id="PS50206">
    <property type="entry name" value="RHODANESE_3"/>
    <property type="match status" value="1"/>
</dbReference>
<dbReference type="RefSeq" id="WP_301121307.1">
    <property type="nucleotide sequence ID" value="NZ_JAUHPX010000007.1"/>
</dbReference>
<dbReference type="InterPro" id="IPR050229">
    <property type="entry name" value="GlpE_sulfurtransferase"/>
</dbReference>
<keyword evidence="1" id="KW-0732">Signal</keyword>
<feature type="domain" description="Rhodanese" evidence="2">
    <location>
        <begin position="49"/>
        <end position="135"/>
    </location>
</feature>
<dbReference type="SUPFAM" id="SSF52821">
    <property type="entry name" value="Rhodanese/Cell cycle control phosphatase"/>
    <property type="match status" value="1"/>
</dbReference>
<dbReference type="PANTHER" id="PTHR43031:SF16">
    <property type="entry name" value="OXIDOREDUCTASE"/>
    <property type="match status" value="1"/>
</dbReference>
<evidence type="ECO:0000256" key="1">
    <source>
        <dbReference type="SAM" id="SignalP"/>
    </source>
</evidence>
<feature type="chain" id="PRO_5043499339" evidence="1">
    <location>
        <begin position="24"/>
        <end position="137"/>
    </location>
</feature>
<evidence type="ECO:0000259" key="2">
    <source>
        <dbReference type="PROSITE" id="PS50206"/>
    </source>
</evidence>
<dbReference type="Gene3D" id="3.40.250.10">
    <property type="entry name" value="Rhodanese-like domain"/>
    <property type="match status" value="1"/>
</dbReference>
<dbReference type="PROSITE" id="PS51257">
    <property type="entry name" value="PROKAR_LIPOPROTEIN"/>
    <property type="match status" value="1"/>
</dbReference>